<keyword evidence="2" id="KW-0167">Capsid protein</keyword>
<sequence length="212" mass="25100">MRRKRKTSPVVYIDQPDFRTPHASMQNEYNSLLDRPEEKVTTKKQKTVRSPQARWNQSMIFKNDVNDIEVFDAAEVADKHIEEDVEEKGLVEPTNRKKEIESEGHNTPDLETEIEESKRISETEISNETPDFSPSFEKKPFKEMTIIEQIDYLVTPSKFTPKLKCEVKTNDERFRGKIIEKKEDHIKFETFKQPKYHQIKIEEIKNIRLLGF</sequence>
<dbReference type="Proteomes" id="UP001084197">
    <property type="component" value="Unassembled WGS sequence"/>
</dbReference>
<evidence type="ECO:0000313" key="2">
    <source>
        <dbReference type="EMBL" id="MCZ0703902.1"/>
    </source>
</evidence>
<organism evidence="2 3">
    <name type="scientific">Natronobacillus azotifigens</name>
    <dbReference type="NCBI Taxonomy" id="472978"/>
    <lineage>
        <taxon>Bacteria</taxon>
        <taxon>Bacillati</taxon>
        <taxon>Bacillota</taxon>
        <taxon>Bacilli</taxon>
        <taxon>Bacillales</taxon>
        <taxon>Bacillaceae</taxon>
        <taxon>Natronobacillus</taxon>
    </lineage>
</organism>
<accession>A0A9J6RET2</accession>
<name>A0A9J6RET2_9BACI</name>
<dbReference type="InterPro" id="IPR025439">
    <property type="entry name" value="Spore_coat_CotO"/>
</dbReference>
<feature type="compositionally biased region" description="Polar residues" evidence="1">
    <location>
        <begin position="123"/>
        <end position="132"/>
    </location>
</feature>
<comment type="caution">
    <text evidence="2">The sequence shown here is derived from an EMBL/GenBank/DDBJ whole genome shotgun (WGS) entry which is preliminary data.</text>
</comment>
<keyword evidence="3" id="KW-1185">Reference proteome</keyword>
<dbReference type="AlphaFoldDB" id="A0A9J6RET2"/>
<dbReference type="Pfam" id="PF14153">
    <property type="entry name" value="Spore_coat_CotO"/>
    <property type="match status" value="1"/>
</dbReference>
<dbReference type="RefSeq" id="WP_268780664.1">
    <property type="nucleotide sequence ID" value="NZ_JAPRAT010000024.1"/>
</dbReference>
<keyword evidence="2" id="KW-0946">Virion</keyword>
<gene>
    <name evidence="2" type="ORF">OWO01_11835</name>
</gene>
<reference evidence="2" key="1">
    <citation type="submission" date="2022-11" db="EMBL/GenBank/DDBJ databases">
        <title>WGS of Natronobacillus azotifigens 24KS-1, an anaerobic diazotrophic haloalkaliphile from soda-rich habitats.</title>
        <authorList>
            <person name="Sorokin D.Y."/>
            <person name="Merkel A.Y."/>
        </authorList>
    </citation>
    <scope>NUCLEOTIDE SEQUENCE</scope>
    <source>
        <strain evidence="2">24KS-1</strain>
    </source>
</reference>
<evidence type="ECO:0000313" key="3">
    <source>
        <dbReference type="Proteomes" id="UP001084197"/>
    </source>
</evidence>
<feature type="region of interest" description="Disordered" evidence="1">
    <location>
        <begin position="98"/>
        <end position="137"/>
    </location>
</feature>
<dbReference type="EMBL" id="JAPRAT010000024">
    <property type="protein sequence ID" value="MCZ0703902.1"/>
    <property type="molecule type" value="Genomic_DNA"/>
</dbReference>
<protein>
    <submittedName>
        <fullName evidence="2">CotO family spore coat protein</fullName>
    </submittedName>
</protein>
<evidence type="ECO:0000256" key="1">
    <source>
        <dbReference type="SAM" id="MobiDB-lite"/>
    </source>
</evidence>
<feature type="compositionally biased region" description="Basic and acidic residues" evidence="1">
    <location>
        <begin position="98"/>
        <end position="108"/>
    </location>
</feature>
<proteinExistence type="predicted"/>